<dbReference type="EMBL" id="AP023355">
    <property type="protein sequence ID" value="BCJ38130.1"/>
    <property type="molecule type" value="Genomic_DNA"/>
</dbReference>
<dbReference type="SUPFAM" id="SSF51445">
    <property type="entry name" value="(Trans)glycosidases"/>
    <property type="match status" value="1"/>
</dbReference>
<evidence type="ECO:0000313" key="2">
    <source>
        <dbReference type="Proteomes" id="UP000611640"/>
    </source>
</evidence>
<dbReference type="RefSeq" id="WP_203964215.1">
    <property type="nucleotide sequence ID" value="NZ_AP023355.1"/>
</dbReference>
<dbReference type="AlphaFoldDB" id="A0A7R7DUK7"/>
<accession>A0A7R7DUK7</accession>
<dbReference type="GO" id="GO:0004557">
    <property type="term" value="F:alpha-galactosidase activity"/>
    <property type="evidence" value="ECO:0007669"/>
    <property type="project" value="InterPro"/>
</dbReference>
<organism evidence="1 2">
    <name type="scientific">Actinocatenispora thailandica</name>
    <dbReference type="NCBI Taxonomy" id="227318"/>
    <lineage>
        <taxon>Bacteria</taxon>
        <taxon>Bacillati</taxon>
        <taxon>Actinomycetota</taxon>
        <taxon>Actinomycetes</taxon>
        <taxon>Micromonosporales</taxon>
        <taxon>Micromonosporaceae</taxon>
        <taxon>Actinocatenispora</taxon>
    </lineage>
</organism>
<reference evidence="1 2" key="1">
    <citation type="submission" date="2020-08" db="EMBL/GenBank/DDBJ databases">
        <title>Whole genome shotgun sequence of Actinocatenispora thailandica NBRC 105041.</title>
        <authorList>
            <person name="Komaki H."/>
            <person name="Tamura T."/>
        </authorList>
    </citation>
    <scope>NUCLEOTIDE SEQUENCE [LARGE SCALE GENOMIC DNA]</scope>
    <source>
        <strain evidence="1 2">NBRC 105041</strain>
    </source>
</reference>
<keyword evidence="2" id="KW-1185">Reference proteome</keyword>
<evidence type="ECO:0000313" key="1">
    <source>
        <dbReference type="EMBL" id="BCJ38130.1"/>
    </source>
</evidence>
<dbReference type="Gene3D" id="3.20.20.70">
    <property type="entry name" value="Aldolase class I"/>
    <property type="match status" value="1"/>
</dbReference>
<evidence type="ECO:0008006" key="3">
    <source>
        <dbReference type="Google" id="ProtNLM"/>
    </source>
</evidence>
<dbReference type="Pfam" id="PF02065">
    <property type="entry name" value="Melibiase"/>
    <property type="match status" value="1"/>
</dbReference>
<proteinExistence type="predicted"/>
<dbReference type="InterPro" id="IPR013785">
    <property type="entry name" value="Aldolase_TIM"/>
</dbReference>
<name>A0A7R7DUK7_9ACTN</name>
<dbReference type="InterPro" id="IPR017853">
    <property type="entry name" value="GH"/>
</dbReference>
<dbReference type="KEGG" id="atl:Athai_56330"/>
<sequence>MPTDPVTLTTAPPPADSLDVQGIRLHLEADSGKPEGKVVPAAPDVLEIHVTAPPGAGTLDIDWDVPVGDATVYWQPDYAQRRHLPAEWASRRSVSLLRSAPVGALVDAADRNVACWSLSETSHRIQVRREGIREESARFRCTVRISLSGDEEPVVLRIDRRRLPYWTALADVAAWWDGLLPEPPMPAPPAGRAPTYCTWYSMHQELTADRIERAAADAGALGFGAVIVDDGWQTDDTSRGYWYCGDWEVAAGKMGDLAGHVARVRAAGLSYLLWLAPPLLGRRSPARARFADRTLGSLSAQDADILDPRYPEVRAHLTDVCARLLDSTDVDGFKLDFLDAWLVADPPPAGTGTDVPDVESAVARWLTELRAELTRRRSTVLLEFRQNYTGPAMQRFGNLFRAADCPMDIVDNRTRTLDVRLLLPGRTVHSDPILWNPAGSATYAAEQLLCALFSVPQVSVQLTELPAEHRRMLTHWLGFHTEHSDTLVGGAIEPSRPDLAYPVVRARGDGETIAAAYAELPVTVDDTDGPAVILVNATGSDGLVADIATASGVRVTAVRDHCGDPVPVPAATLSPGLARIAVPRAGWVQLAVG</sequence>
<protein>
    <recommendedName>
        <fullName evidence="3">Alpha-galactosidase</fullName>
    </recommendedName>
</protein>
<dbReference type="GO" id="GO:0016052">
    <property type="term" value="P:carbohydrate catabolic process"/>
    <property type="evidence" value="ECO:0007669"/>
    <property type="project" value="InterPro"/>
</dbReference>
<dbReference type="InterPro" id="IPR002252">
    <property type="entry name" value="Glyco_hydro_36"/>
</dbReference>
<dbReference type="CDD" id="cd14791">
    <property type="entry name" value="GH36"/>
    <property type="match status" value="1"/>
</dbReference>
<dbReference type="Proteomes" id="UP000611640">
    <property type="component" value="Chromosome"/>
</dbReference>
<gene>
    <name evidence="1" type="ORF">Athai_56330</name>
</gene>